<name>A0A2S1R1Q2_9FLAO</name>
<dbReference type="PROSITE" id="PS51257">
    <property type="entry name" value="PROKAR_LIPOPROTEIN"/>
    <property type="match status" value="1"/>
</dbReference>
<dbReference type="Proteomes" id="UP000244929">
    <property type="component" value="Chromosome"/>
</dbReference>
<dbReference type="AlphaFoldDB" id="A0A2S1R1Q2"/>
<protein>
    <recommendedName>
        <fullName evidence="3">Lipoprotein</fullName>
    </recommendedName>
</protein>
<sequence length="194" mass="22533">MEKDILKMFLSSLFIVLLLISCKKEPISEENYEIGKAIELTKSNTVFNDTLAKFGKELGVDFMLCYTYVKNKHRVLGFQILQSDTDHAGPLRIDRPFKIETFQGIDIFFCTVSDDNKKFQPVIDDKTKRLIARGYLTTSGRISLHESKSVSLVYCKDVDNNFKILPSEFLYKKEMEAHNNDKNFHEEDYYPDCD</sequence>
<keyword evidence="2" id="KW-1185">Reference proteome</keyword>
<evidence type="ECO:0000313" key="2">
    <source>
        <dbReference type="Proteomes" id="UP000244929"/>
    </source>
</evidence>
<accession>A0A2S1R1Q2</accession>
<organism evidence="1 2">
    <name type="scientific">Flavobacterium album</name>
    <dbReference type="NCBI Taxonomy" id="2175091"/>
    <lineage>
        <taxon>Bacteria</taxon>
        <taxon>Pseudomonadati</taxon>
        <taxon>Bacteroidota</taxon>
        <taxon>Flavobacteriia</taxon>
        <taxon>Flavobacteriales</taxon>
        <taxon>Flavobacteriaceae</taxon>
        <taxon>Flavobacterium</taxon>
    </lineage>
</organism>
<dbReference type="OrthoDB" id="9880885at2"/>
<evidence type="ECO:0000313" key="1">
    <source>
        <dbReference type="EMBL" id="AWH86471.1"/>
    </source>
</evidence>
<gene>
    <name evidence="1" type="ORF">HYN59_15745</name>
</gene>
<evidence type="ECO:0008006" key="3">
    <source>
        <dbReference type="Google" id="ProtNLM"/>
    </source>
</evidence>
<reference evidence="1 2" key="1">
    <citation type="submission" date="2018-04" db="EMBL/GenBank/DDBJ databases">
        <title>Genome sequencing of Flavobacterium sp. HYN0059.</title>
        <authorList>
            <person name="Yi H."/>
            <person name="Baek C."/>
        </authorList>
    </citation>
    <scope>NUCLEOTIDE SEQUENCE [LARGE SCALE GENOMIC DNA]</scope>
    <source>
        <strain evidence="1 2">HYN0059</strain>
    </source>
</reference>
<proteinExistence type="predicted"/>
<dbReference type="RefSeq" id="WP_108779194.1">
    <property type="nucleotide sequence ID" value="NZ_CP029186.1"/>
</dbReference>
<dbReference type="EMBL" id="CP029186">
    <property type="protein sequence ID" value="AWH86471.1"/>
    <property type="molecule type" value="Genomic_DNA"/>
</dbReference>
<dbReference type="KEGG" id="falb:HYN59_15745"/>